<dbReference type="Proteomes" id="UP000515856">
    <property type="component" value="Chromosome"/>
</dbReference>
<evidence type="ECO:0000313" key="1">
    <source>
        <dbReference type="EMBL" id="QNM14353.1"/>
    </source>
</evidence>
<proteinExistence type="predicted"/>
<dbReference type="AlphaFoldDB" id="A0A7G9GU71"/>
<organism evidence="1 2">
    <name type="scientific">[Eubacterium] hominis</name>
    <dbReference type="NCBI Taxonomy" id="2764325"/>
    <lineage>
        <taxon>Bacteria</taxon>
        <taxon>Bacillati</taxon>
        <taxon>Bacillota</taxon>
        <taxon>Erysipelotrichia</taxon>
        <taxon>Erysipelotrichales</taxon>
        <taxon>Erysipelotrichaceae</taxon>
        <taxon>Amedibacillus</taxon>
    </lineage>
</organism>
<sequence length="78" mass="9203">MKKLNLNEIALLKTCLQKKKISFDYYEDINHLSKEQYNQLRDIVCDELIKNGFSINGEINDYGKKLEDLIDSLGRFFL</sequence>
<gene>
    <name evidence="1" type="ORF">H9Q80_03305</name>
</gene>
<reference evidence="1 2" key="1">
    <citation type="submission" date="2020-08" db="EMBL/GenBank/DDBJ databases">
        <authorList>
            <person name="Liu C."/>
            <person name="Sun Q."/>
        </authorList>
    </citation>
    <scope>NUCLEOTIDE SEQUENCE [LARGE SCALE GENOMIC DNA]</scope>
    <source>
        <strain evidence="1 2">NSJ-61</strain>
    </source>
</reference>
<accession>A0A7G9GU71</accession>
<protein>
    <submittedName>
        <fullName evidence="1">Uncharacterized protein</fullName>
    </submittedName>
</protein>
<evidence type="ECO:0000313" key="2">
    <source>
        <dbReference type="Proteomes" id="UP000515856"/>
    </source>
</evidence>
<name>A0A7G9GU71_9FIRM</name>
<dbReference type="RefSeq" id="WP_117455195.1">
    <property type="nucleotide sequence ID" value="NZ_CP060636.1"/>
</dbReference>
<keyword evidence="2" id="KW-1185">Reference proteome</keyword>
<dbReference type="KEGG" id="ehn:H9Q80_03305"/>
<dbReference type="EMBL" id="CP060636">
    <property type="protein sequence ID" value="QNM14353.1"/>
    <property type="molecule type" value="Genomic_DNA"/>
</dbReference>